<dbReference type="EMBL" id="FUWJ01000001">
    <property type="protein sequence ID" value="SJZ35595.1"/>
    <property type="molecule type" value="Genomic_DNA"/>
</dbReference>
<dbReference type="PANTHER" id="PTHR33449:SF1">
    <property type="entry name" value="NUCLEOID-ASSOCIATED PROTEIN YBAB"/>
    <property type="match status" value="1"/>
</dbReference>
<dbReference type="Proteomes" id="UP000190092">
    <property type="component" value="Unassembled WGS sequence"/>
</dbReference>
<dbReference type="PANTHER" id="PTHR33449">
    <property type="entry name" value="NUCLEOID-ASSOCIATED PROTEIN YBAB"/>
    <property type="match status" value="1"/>
</dbReference>
<dbReference type="PIRSF" id="PIRSF004555">
    <property type="entry name" value="UCP004555"/>
    <property type="match status" value="1"/>
</dbReference>
<comment type="subunit">
    <text evidence="2">Homodimer.</text>
</comment>
<reference evidence="5" key="1">
    <citation type="submission" date="2017-02" db="EMBL/GenBank/DDBJ databases">
        <authorList>
            <person name="Varghese N."/>
            <person name="Submissions S."/>
        </authorList>
    </citation>
    <scope>NUCLEOTIDE SEQUENCE [LARGE SCALE GENOMIC DNA]</scope>
    <source>
        <strain evidence="5">ATCC 27094</strain>
    </source>
</reference>
<dbReference type="GO" id="GO:0043590">
    <property type="term" value="C:bacterial nucleoid"/>
    <property type="evidence" value="ECO:0007669"/>
    <property type="project" value="UniProtKB-UniRule"/>
</dbReference>
<evidence type="ECO:0000256" key="3">
    <source>
        <dbReference type="SAM" id="Coils"/>
    </source>
</evidence>
<dbReference type="GO" id="GO:0005829">
    <property type="term" value="C:cytosol"/>
    <property type="evidence" value="ECO:0007669"/>
    <property type="project" value="TreeGrafter"/>
</dbReference>
<keyword evidence="2" id="KW-0963">Cytoplasm</keyword>
<dbReference type="OrthoDB" id="9803080at2"/>
<dbReference type="SUPFAM" id="SSF82607">
    <property type="entry name" value="YbaB-like"/>
    <property type="match status" value="1"/>
</dbReference>
<keyword evidence="1 2" id="KW-0238">DNA-binding</keyword>
<dbReference type="Gene3D" id="3.30.1310.10">
    <property type="entry name" value="Nucleoid-associated protein YbaB-like domain"/>
    <property type="match status" value="1"/>
</dbReference>
<gene>
    <name evidence="4" type="ORF">SAMN02745126_00601</name>
</gene>
<dbReference type="AlphaFoldDB" id="A0A1T4JZY8"/>
<accession>A0A1T4JZY8</accession>
<keyword evidence="5" id="KW-1185">Reference proteome</keyword>
<dbReference type="InterPro" id="IPR004401">
    <property type="entry name" value="YbaB/EbfC"/>
</dbReference>
<protein>
    <recommendedName>
        <fullName evidence="2">Nucleoid-associated protein SAMN02745126_00601</fullName>
    </recommendedName>
</protein>
<organism evidence="4 5">
    <name type="scientific">Enhydrobacter aerosaccus</name>
    <dbReference type="NCBI Taxonomy" id="225324"/>
    <lineage>
        <taxon>Bacteria</taxon>
        <taxon>Pseudomonadati</taxon>
        <taxon>Pseudomonadota</taxon>
        <taxon>Alphaproteobacteria</taxon>
        <taxon>Hyphomicrobiales</taxon>
        <taxon>Enhydrobacter</taxon>
    </lineage>
</organism>
<evidence type="ECO:0000256" key="2">
    <source>
        <dbReference type="HAMAP-Rule" id="MF_00274"/>
    </source>
</evidence>
<dbReference type="STRING" id="225324.SAMN02745126_00601"/>
<sequence length="109" mass="11890">MFDKLKDLGGLMQQAQQMQQKVQELQAQLERLEVVGSSGAGLVKVTVNGKNETRRVEIDASLFKPEEKGVVEDLIVAAANDARGKVEQTVQEQMRSITGGLPLPPGFKL</sequence>
<evidence type="ECO:0000313" key="4">
    <source>
        <dbReference type="EMBL" id="SJZ35595.1"/>
    </source>
</evidence>
<feature type="coiled-coil region" evidence="3">
    <location>
        <begin position="8"/>
        <end position="35"/>
    </location>
</feature>
<proteinExistence type="inferred from homology"/>
<keyword evidence="3" id="KW-0175">Coiled coil</keyword>
<dbReference type="RefSeq" id="WP_085932320.1">
    <property type="nucleotide sequence ID" value="NZ_FUWJ01000001.1"/>
</dbReference>
<dbReference type="Pfam" id="PF02575">
    <property type="entry name" value="YbaB_DNA_bd"/>
    <property type="match status" value="1"/>
</dbReference>
<dbReference type="NCBIfam" id="TIGR00103">
    <property type="entry name" value="DNA_YbaB_EbfC"/>
    <property type="match status" value="1"/>
</dbReference>
<evidence type="ECO:0000256" key="1">
    <source>
        <dbReference type="ARBA" id="ARBA00023125"/>
    </source>
</evidence>
<dbReference type="InterPro" id="IPR036894">
    <property type="entry name" value="YbaB-like_sf"/>
</dbReference>
<dbReference type="GO" id="GO:0003677">
    <property type="term" value="F:DNA binding"/>
    <property type="evidence" value="ECO:0007669"/>
    <property type="project" value="UniProtKB-UniRule"/>
</dbReference>
<evidence type="ECO:0000313" key="5">
    <source>
        <dbReference type="Proteomes" id="UP000190092"/>
    </source>
</evidence>
<comment type="similarity">
    <text evidence="2">Belongs to the YbaB/EbfC family.</text>
</comment>
<name>A0A1T4JZY8_9HYPH</name>
<comment type="subcellular location">
    <subcellularLocation>
        <location evidence="2">Cytoplasm</location>
        <location evidence="2">Nucleoid</location>
    </subcellularLocation>
</comment>
<comment type="function">
    <text evidence="2">Binds to DNA and alters its conformation. May be involved in regulation of gene expression, nucleoid organization and DNA protection.</text>
</comment>
<dbReference type="HAMAP" id="MF_00274">
    <property type="entry name" value="DNA_YbaB_EbfC"/>
    <property type="match status" value="1"/>
</dbReference>